<dbReference type="Proteomes" id="UP000697998">
    <property type="component" value="Unassembled WGS sequence"/>
</dbReference>
<name>A0A935Q2A6_9PROT</name>
<dbReference type="AlphaFoldDB" id="A0A935Q2A6"/>
<sequence length="65" mass="6683">MARWSGGDVASFYLVRSGGFCGIAIGQAHPDVSHATLEASHLVIAPRMVDRGEVSLSEVALAAGS</sequence>
<evidence type="ECO:0000313" key="2">
    <source>
        <dbReference type="Proteomes" id="UP000697998"/>
    </source>
</evidence>
<organism evidence="1 2">
    <name type="scientific">Candidatus Accumulibacter proximus</name>
    <dbReference type="NCBI Taxonomy" id="2954385"/>
    <lineage>
        <taxon>Bacteria</taxon>
        <taxon>Pseudomonadati</taxon>
        <taxon>Pseudomonadota</taxon>
        <taxon>Betaproteobacteria</taxon>
        <taxon>Candidatus Accumulibacter</taxon>
    </lineage>
</organism>
<accession>A0A935Q2A6</accession>
<proteinExistence type="predicted"/>
<comment type="caution">
    <text evidence="1">The sequence shown here is derived from an EMBL/GenBank/DDBJ whole genome shotgun (WGS) entry which is preliminary data.</text>
</comment>
<gene>
    <name evidence="1" type="ORF">IPJ27_19625</name>
</gene>
<reference evidence="1 2" key="1">
    <citation type="submission" date="2020-10" db="EMBL/GenBank/DDBJ databases">
        <title>Connecting structure to function with the recovery of over 1000 high-quality activated sludge metagenome-assembled genomes encoding full-length rRNA genes using long-read sequencing.</title>
        <authorList>
            <person name="Singleton C.M."/>
            <person name="Petriglieri F."/>
            <person name="Kristensen J.M."/>
            <person name="Kirkegaard R.H."/>
            <person name="Michaelsen T.Y."/>
            <person name="Andersen M.H."/>
            <person name="Karst S.M."/>
            <person name="Dueholm M.S."/>
            <person name="Nielsen P.H."/>
            <person name="Albertsen M."/>
        </authorList>
    </citation>
    <scope>NUCLEOTIDE SEQUENCE [LARGE SCALE GENOMIC DNA]</scope>
    <source>
        <strain evidence="1">EsbW_18-Q3-R4-48_BATAC.285</strain>
    </source>
</reference>
<evidence type="ECO:0000313" key="1">
    <source>
        <dbReference type="EMBL" id="MBK7676789.1"/>
    </source>
</evidence>
<protein>
    <submittedName>
        <fullName evidence="1">Uncharacterized protein</fullName>
    </submittedName>
</protein>
<dbReference type="EMBL" id="JADJMH010000023">
    <property type="protein sequence ID" value="MBK7676789.1"/>
    <property type="molecule type" value="Genomic_DNA"/>
</dbReference>